<sequence>MRLSILCFSMLLLLPGVCSYTLAADKHLPISTLEAEAKRFQLNQNPQTHYQMTITIKDAPGPFESINAFASYQAPNCTFQHGGIAAATSHPDKDIPMKFIKIADDKYQSDFYVDAIKDEDYYGQGVCKWVFEGVSVAFSAKNPKTDTWFDASVTPKDLVSNKREYNHLKSYYPTREKFSGYVSRGLNKEIFKPSEYFTMNIDVKKI</sequence>
<feature type="signal peptide" evidence="1">
    <location>
        <begin position="1"/>
        <end position="23"/>
    </location>
</feature>
<evidence type="ECO:0000313" key="3">
    <source>
        <dbReference type="EMBL" id="VFS46567.1"/>
    </source>
</evidence>
<reference evidence="3 5" key="3">
    <citation type="submission" date="2019-03" db="EMBL/GenBank/DDBJ databases">
        <authorList>
            <consortium name="Pathogen Informatics"/>
        </authorList>
    </citation>
    <scope>NUCLEOTIDE SEQUENCE [LARGE SCALE GENOMIC DNA]</scope>
    <source>
        <strain evidence="3 5">NCTC12282</strain>
    </source>
</reference>
<protein>
    <submittedName>
        <fullName evidence="2">Uncharacterized protein</fullName>
    </submittedName>
</protein>
<proteinExistence type="predicted"/>
<name>A0A2C6DIK0_9GAMM</name>
<dbReference type="EMBL" id="CAADJA010000002">
    <property type="protein sequence ID" value="VFS46567.1"/>
    <property type="molecule type" value="Genomic_DNA"/>
</dbReference>
<evidence type="ECO:0000313" key="5">
    <source>
        <dbReference type="Proteomes" id="UP000373449"/>
    </source>
</evidence>
<organism evidence="2 4">
    <name type="scientific">Budvicia aquatica</name>
    <dbReference type="NCBI Taxonomy" id="82979"/>
    <lineage>
        <taxon>Bacteria</taxon>
        <taxon>Pseudomonadati</taxon>
        <taxon>Pseudomonadota</taxon>
        <taxon>Gammaproteobacteria</taxon>
        <taxon>Enterobacterales</taxon>
        <taxon>Budviciaceae</taxon>
        <taxon>Budvicia</taxon>
    </lineage>
</organism>
<feature type="chain" id="PRO_5036036605" evidence="1">
    <location>
        <begin position="24"/>
        <end position="206"/>
    </location>
</feature>
<dbReference type="EMBL" id="PDDX01000001">
    <property type="protein sequence ID" value="PHI28583.1"/>
    <property type="molecule type" value="Genomic_DNA"/>
</dbReference>
<dbReference type="RefSeq" id="WP_051323225.1">
    <property type="nucleotide sequence ID" value="NZ_CAADJA010000002.1"/>
</dbReference>
<keyword evidence="4" id="KW-1185">Reference proteome</keyword>
<dbReference type="Proteomes" id="UP000373449">
    <property type="component" value="Unassembled WGS sequence"/>
</dbReference>
<reference evidence="4" key="1">
    <citation type="submission" date="2017-09" db="EMBL/GenBank/DDBJ databases">
        <title>FDA dAtabase for Regulatory Grade micrObial Sequences (FDA-ARGOS): Supporting development and validation of Infectious Disease Dx tests.</title>
        <authorList>
            <person name="Minogue T."/>
            <person name="Wolcott M."/>
            <person name="Wasieloski L."/>
            <person name="Aguilar W."/>
            <person name="Moore D."/>
            <person name="Tallon L."/>
            <person name="Sadzewicz L."/>
            <person name="Ott S."/>
            <person name="Zhao X."/>
            <person name="Nagaraj S."/>
            <person name="Vavikolanu K."/>
            <person name="Aluvathingal J."/>
            <person name="Nadendla S."/>
            <person name="Sichtig H."/>
        </authorList>
    </citation>
    <scope>NUCLEOTIDE SEQUENCE [LARGE SCALE GENOMIC DNA]</scope>
    <source>
        <strain evidence="4">FDAARGOS_387</strain>
    </source>
</reference>
<evidence type="ECO:0000256" key="1">
    <source>
        <dbReference type="SAM" id="SignalP"/>
    </source>
</evidence>
<dbReference type="AlphaFoldDB" id="A0A2C6DIK0"/>
<gene>
    <name evidence="2" type="ORF">CRN84_04195</name>
    <name evidence="3" type="ORF">NCTC12282_01476</name>
</gene>
<evidence type="ECO:0000313" key="2">
    <source>
        <dbReference type="EMBL" id="PHI28583.1"/>
    </source>
</evidence>
<evidence type="ECO:0000313" key="4">
    <source>
        <dbReference type="Proteomes" id="UP000224974"/>
    </source>
</evidence>
<dbReference type="Proteomes" id="UP000224974">
    <property type="component" value="Unassembled WGS sequence"/>
</dbReference>
<accession>A0A2C6DIK0</accession>
<keyword evidence="1" id="KW-0732">Signal</keyword>
<reference evidence="2" key="2">
    <citation type="submission" date="2017-09" db="EMBL/GenBank/DDBJ databases">
        <title>FDA dAtabase for Regulatory Grade micrObial Sequences (FDA-ARGOS): Supporting development and validation of Infectious Disease Dx tests.</title>
        <authorList>
            <person name="Minogue T."/>
            <person name="Wolcott M."/>
            <person name="Wasieloski L."/>
            <person name="Aguilar W."/>
            <person name="Moore D."/>
            <person name="Tallon L.J."/>
            <person name="Sadzewicz L."/>
            <person name="Ott S."/>
            <person name="Zhao X."/>
            <person name="Nagaraj S."/>
            <person name="Vavikolanu K."/>
            <person name="Aluvathingal J."/>
            <person name="Nadendla S."/>
            <person name="Sichtig H."/>
        </authorList>
    </citation>
    <scope>NUCLEOTIDE SEQUENCE</scope>
    <source>
        <strain evidence="2">FDAARGOS_387</strain>
    </source>
</reference>
<dbReference type="OrthoDB" id="6853546at2"/>